<accession>A0A7W8TWN2</accession>
<evidence type="ECO:0000313" key="3">
    <source>
        <dbReference type="Proteomes" id="UP000580797"/>
    </source>
</evidence>
<dbReference type="Proteomes" id="UP000580797">
    <property type="component" value="Unassembled WGS sequence"/>
</dbReference>
<name>A0A7W8TWN2_9MICC</name>
<comment type="caution">
    <text evidence="2">The sequence shown here is derived from an EMBL/GenBank/DDBJ whole genome shotgun (WGS) entry which is preliminary data.</text>
</comment>
<gene>
    <name evidence="2" type="ORF">HD598_002207</name>
</gene>
<keyword evidence="1" id="KW-0472">Membrane</keyword>
<feature type="transmembrane region" description="Helical" evidence="1">
    <location>
        <begin position="228"/>
        <end position="246"/>
    </location>
</feature>
<keyword evidence="1" id="KW-1133">Transmembrane helix</keyword>
<keyword evidence="1" id="KW-0812">Transmembrane</keyword>
<dbReference type="EMBL" id="JACHDR010000001">
    <property type="protein sequence ID" value="MBB5513520.1"/>
    <property type="molecule type" value="Genomic_DNA"/>
</dbReference>
<feature type="transmembrane region" description="Helical" evidence="1">
    <location>
        <begin position="196"/>
        <end position="216"/>
    </location>
</feature>
<proteinExistence type="predicted"/>
<evidence type="ECO:0000256" key="1">
    <source>
        <dbReference type="SAM" id="Phobius"/>
    </source>
</evidence>
<feature type="transmembrane region" description="Helical" evidence="1">
    <location>
        <begin position="7"/>
        <end position="25"/>
    </location>
</feature>
<evidence type="ECO:0000313" key="2">
    <source>
        <dbReference type="EMBL" id="MBB5513520.1"/>
    </source>
</evidence>
<feature type="transmembrane region" description="Helical" evidence="1">
    <location>
        <begin position="60"/>
        <end position="78"/>
    </location>
</feature>
<protein>
    <submittedName>
        <fullName evidence="2">Uncharacterized membrane protein HdeD (DUF308 family)</fullName>
    </submittedName>
</protein>
<dbReference type="RefSeq" id="WP_183665867.1">
    <property type="nucleotide sequence ID" value="NZ_BAAARH010000008.1"/>
</dbReference>
<sequence length="252" mass="25781">MKSVTVASTAVMSLAAIVLFSYVGLERTGPLLVAAICAVIVGVFSFTWTKISDLPASLSMGFVTLVAGLGAIVAALNAPPQQSLTYFAVFVVAGLALTFLVQLFRGTGAAQRLYSVTAGAAASFIAASTSGWVAVERLGTNDFNSPLTFLVGIGVVAAVLVCCIRWPDRIIAPLAIVTAALISGLAAIAFVSVPPWHAMVFSAVAAAITASCRAVFITEGGAETRSAAIAFGLTPIMMSGALVYFAERLVIG</sequence>
<dbReference type="AlphaFoldDB" id="A0A7W8TWN2"/>
<feature type="transmembrane region" description="Helical" evidence="1">
    <location>
        <begin position="171"/>
        <end position="190"/>
    </location>
</feature>
<feature type="transmembrane region" description="Helical" evidence="1">
    <location>
        <begin position="31"/>
        <end position="48"/>
    </location>
</feature>
<feature type="transmembrane region" description="Helical" evidence="1">
    <location>
        <begin position="147"/>
        <end position="164"/>
    </location>
</feature>
<feature type="transmembrane region" description="Helical" evidence="1">
    <location>
        <begin position="84"/>
        <end position="101"/>
    </location>
</feature>
<feature type="transmembrane region" description="Helical" evidence="1">
    <location>
        <begin position="113"/>
        <end position="135"/>
    </location>
</feature>
<organism evidence="2 3">
    <name type="scientific">Neomicrococcus aestuarii</name>
    <dbReference type="NCBI Taxonomy" id="556325"/>
    <lineage>
        <taxon>Bacteria</taxon>
        <taxon>Bacillati</taxon>
        <taxon>Actinomycetota</taxon>
        <taxon>Actinomycetes</taxon>
        <taxon>Micrococcales</taxon>
        <taxon>Micrococcaceae</taxon>
        <taxon>Neomicrococcus</taxon>
    </lineage>
</organism>
<reference evidence="2 3" key="1">
    <citation type="submission" date="2020-08" db="EMBL/GenBank/DDBJ databases">
        <title>Sequencing the genomes of 1000 actinobacteria strains.</title>
        <authorList>
            <person name="Klenk H.-P."/>
        </authorList>
    </citation>
    <scope>NUCLEOTIDE SEQUENCE [LARGE SCALE GENOMIC DNA]</scope>
    <source>
        <strain evidence="2 3">DSM 105783</strain>
    </source>
</reference>